<dbReference type="HOGENOM" id="CLU_480461_0_0_7"/>
<dbReference type="EMBL" id="CP000113">
    <property type="protein sequence ID" value="ABF88336.1"/>
    <property type="molecule type" value="Genomic_DNA"/>
</dbReference>
<organism evidence="2 3">
    <name type="scientific">Myxococcus xanthus (strain DK1622)</name>
    <dbReference type="NCBI Taxonomy" id="246197"/>
    <lineage>
        <taxon>Bacteria</taxon>
        <taxon>Pseudomonadati</taxon>
        <taxon>Myxococcota</taxon>
        <taxon>Myxococcia</taxon>
        <taxon>Myxococcales</taxon>
        <taxon>Cystobacterineae</taxon>
        <taxon>Myxococcaceae</taxon>
        <taxon>Myxococcus</taxon>
    </lineage>
</organism>
<dbReference type="AlphaFoldDB" id="Q1DF05"/>
<protein>
    <submittedName>
        <fullName evidence="2">Lipoprotein</fullName>
    </submittedName>
</protein>
<keyword evidence="3" id="KW-1185">Reference proteome</keyword>
<dbReference type="STRING" id="246197.MXAN_0498"/>
<dbReference type="Proteomes" id="UP000002402">
    <property type="component" value="Chromosome"/>
</dbReference>
<reference evidence="2 3" key="1">
    <citation type="journal article" date="2006" name="Proc. Natl. Acad. Sci. U.S.A.">
        <title>Evolution of sensory complexity recorded in a myxobacterial genome.</title>
        <authorList>
            <person name="Goldman B.S."/>
            <person name="Nierman W.C."/>
            <person name="Kaiser D."/>
            <person name="Slater S.C."/>
            <person name="Durkin A.S."/>
            <person name="Eisen J.A."/>
            <person name="Ronning C.M."/>
            <person name="Barbazuk W.B."/>
            <person name="Blanchard M."/>
            <person name="Field C."/>
            <person name="Halling C."/>
            <person name="Hinkle G."/>
            <person name="Iartchuk O."/>
            <person name="Kim H.S."/>
            <person name="Mackenzie C."/>
            <person name="Madupu R."/>
            <person name="Miller N."/>
            <person name="Shvartsbeyn A."/>
            <person name="Sullivan S.A."/>
            <person name="Vaudin M."/>
            <person name="Wiegand R."/>
            <person name="Kaplan H.B."/>
        </authorList>
    </citation>
    <scope>NUCLEOTIDE SEQUENCE [LARGE SCALE GENOMIC DNA]</scope>
    <source>
        <strain evidence="3">DK1622</strain>
    </source>
</reference>
<sequence>MARPARAQAGVDEAALGPPRWAPWSAVVAVAACGGRHCRGDFDPIAGEHPPTLARSEARREVAVVDLPGHREAVVGRGRKVEARAVTVRALVARRRREALRVAGVDVALGRLDDAVTIRVRDGDRRLVGRHEPLLEVGHTRLEGVKSLEHVQEHLPRDAARNEALAELALRVFLCVEAVRIAREGRVVAELDGPLRVLVEADPIARNDRGLPADLAFLIRGRRVRRRLVGEAAGEGQFVEGVDPVGRVVELPVLVCVGLLERVVRAHAELERHQVRDTVREVVGSARGAGLLAIDGEEVAGHVVATSHLRQQCGVVRGDGPVDRAAVLARLVDFRHAQVVNHPPLVPAALVVDDEKTRDVRDDVDERSRVIRVDREPLLGLQDEAHRSNRRKIAVGARGGEHRRVVDARDERGEDVGLEVVGVEEVVLEQLTRAIGLGVELDGKRTVGSTRKPRELVLQLRRQRRHVPAGHDRCPIGEEVRVAVALRRVLGRVAGARSGLGLALWRQRGGLGGIGTCLRVVAAHQGAGEPQHREAGRGPSNPQPLSRLHATAPFERACGAAAAPGLR</sequence>
<evidence type="ECO:0000313" key="2">
    <source>
        <dbReference type="EMBL" id="ABF88336.1"/>
    </source>
</evidence>
<evidence type="ECO:0000313" key="3">
    <source>
        <dbReference type="Proteomes" id="UP000002402"/>
    </source>
</evidence>
<dbReference type="EnsemblBacteria" id="ABF88336">
    <property type="protein sequence ID" value="ABF88336"/>
    <property type="gene ID" value="MXAN_0498"/>
</dbReference>
<accession>Q1DF05</accession>
<keyword evidence="2" id="KW-0449">Lipoprotein</keyword>
<gene>
    <name evidence="2" type="ordered locus">MXAN_0498</name>
</gene>
<name>Q1DF05_MYXXD</name>
<dbReference type="KEGG" id="mxa:MXAN_0498"/>
<dbReference type="PROSITE" id="PS51257">
    <property type="entry name" value="PROKAR_LIPOPROTEIN"/>
    <property type="match status" value="1"/>
</dbReference>
<proteinExistence type="predicted"/>
<evidence type="ECO:0000256" key="1">
    <source>
        <dbReference type="SAM" id="MobiDB-lite"/>
    </source>
</evidence>
<feature type="region of interest" description="Disordered" evidence="1">
    <location>
        <begin position="525"/>
        <end position="547"/>
    </location>
</feature>